<dbReference type="PANTHER" id="PTHR37984:SF12">
    <property type="entry name" value="RIBONUCLEASE H"/>
    <property type="match status" value="1"/>
</dbReference>
<dbReference type="InterPro" id="IPR001584">
    <property type="entry name" value="Integrase_cat-core"/>
</dbReference>
<reference evidence="2 3" key="1">
    <citation type="submission" date="2023-11" db="EMBL/GenBank/DDBJ databases">
        <authorList>
            <person name="Hedman E."/>
            <person name="Englund M."/>
            <person name="Stromberg M."/>
            <person name="Nyberg Akerstrom W."/>
            <person name="Nylinder S."/>
            <person name="Jareborg N."/>
            <person name="Kallberg Y."/>
            <person name="Kronander E."/>
        </authorList>
    </citation>
    <scope>NUCLEOTIDE SEQUENCE [LARGE SCALE GENOMIC DNA]</scope>
</reference>
<dbReference type="GO" id="GO:0015074">
    <property type="term" value="P:DNA integration"/>
    <property type="evidence" value="ECO:0007669"/>
    <property type="project" value="InterPro"/>
</dbReference>
<evidence type="ECO:0000313" key="2">
    <source>
        <dbReference type="EMBL" id="CAK1593031.1"/>
    </source>
</evidence>
<sequence>MDLFGPLPESETVEKWIFLIEDIASRWVKIFPIVEATAEACDKILIEDIFLRYGLSCRIISDNGTQFVSAVMQKSLHILGISQGLTPVYHPQANPAERKNTDMKVTLTILINSN</sequence>
<dbReference type="SUPFAM" id="SSF53098">
    <property type="entry name" value="Ribonuclease H-like"/>
    <property type="match status" value="1"/>
</dbReference>
<dbReference type="InterPro" id="IPR036397">
    <property type="entry name" value="RNaseH_sf"/>
</dbReference>
<dbReference type="PROSITE" id="PS50994">
    <property type="entry name" value="INTEGRASE"/>
    <property type="match status" value="1"/>
</dbReference>
<protein>
    <recommendedName>
        <fullName evidence="1">Integrase catalytic domain-containing protein</fullName>
    </recommendedName>
</protein>
<feature type="domain" description="Integrase catalytic" evidence="1">
    <location>
        <begin position="1"/>
        <end position="94"/>
    </location>
</feature>
<dbReference type="Gene3D" id="3.30.420.10">
    <property type="entry name" value="Ribonuclease H-like superfamily/Ribonuclease H"/>
    <property type="match status" value="1"/>
</dbReference>
<dbReference type="PANTHER" id="PTHR37984">
    <property type="entry name" value="PROTEIN CBG26694"/>
    <property type="match status" value="1"/>
</dbReference>
<dbReference type="InterPro" id="IPR050951">
    <property type="entry name" value="Retrovirus_Pol_polyprotein"/>
</dbReference>
<dbReference type="GO" id="GO:0003676">
    <property type="term" value="F:nucleic acid binding"/>
    <property type="evidence" value="ECO:0007669"/>
    <property type="project" value="InterPro"/>
</dbReference>
<evidence type="ECO:0000313" key="3">
    <source>
        <dbReference type="Proteomes" id="UP001314205"/>
    </source>
</evidence>
<dbReference type="InterPro" id="IPR012337">
    <property type="entry name" value="RNaseH-like_sf"/>
</dbReference>
<keyword evidence="3" id="KW-1185">Reference proteome</keyword>
<name>A0AAV1LDA2_9NEOP</name>
<proteinExistence type="predicted"/>
<dbReference type="EMBL" id="CAVLGL010000088">
    <property type="protein sequence ID" value="CAK1593031.1"/>
    <property type="molecule type" value="Genomic_DNA"/>
</dbReference>
<comment type="caution">
    <text evidence="2">The sequence shown here is derived from an EMBL/GenBank/DDBJ whole genome shotgun (WGS) entry which is preliminary data.</text>
</comment>
<dbReference type="AlphaFoldDB" id="A0AAV1LDA2"/>
<dbReference type="Proteomes" id="UP001314205">
    <property type="component" value="Unassembled WGS sequence"/>
</dbReference>
<accession>A0AAV1LDA2</accession>
<organism evidence="2 3">
    <name type="scientific">Parnassius mnemosyne</name>
    <name type="common">clouded apollo</name>
    <dbReference type="NCBI Taxonomy" id="213953"/>
    <lineage>
        <taxon>Eukaryota</taxon>
        <taxon>Metazoa</taxon>
        <taxon>Ecdysozoa</taxon>
        <taxon>Arthropoda</taxon>
        <taxon>Hexapoda</taxon>
        <taxon>Insecta</taxon>
        <taxon>Pterygota</taxon>
        <taxon>Neoptera</taxon>
        <taxon>Endopterygota</taxon>
        <taxon>Lepidoptera</taxon>
        <taxon>Glossata</taxon>
        <taxon>Ditrysia</taxon>
        <taxon>Papilionoidea</taxon>
        <taxon>Papilionidae</taxon>
        <taxon>Parnassiinae</taxon>
        <taxon>Parnassini</taxon>
        <taxon>Parnassius</taxon>
        <taxon>Driopa</taxon>
    </lineage>
</organism>
<evidence type="ECO:0000259" key="1">
    <source>
        <dbReference type="PROSITE" id="PS50994"/>
    </source>
</evidence>
<gene>
    <name evidence="2" type="ORF">PARMNEM_LOCUS12878</name>
</gene>